<reference evidence="10" key="1">
    <citation type="journal article" date="2022" name="Int. J. Syst. Evol. Microbiol.">
        <title>Granulimonas faecalis gen. nov., sp. nov., and Leptogranulimonas caecicola gen. nov., sp. nov., novel lactate-producing Atopobiaceae bacteria isolated from mouse intestines, and an emended description of the family Atopobiaceae.</title>
        <authorList>
            <person name="Morinaga K."/>
            <person name="Kusada H."/>
            <person name="Sakamoto S."/>
            <person name="Murakami T."/>
            <person name="Toyoda A."/>
            <person name="Mori H."/>
            <person name="Meng X.Y."/>
            <person name="Takashino M."/>
            <person name="Murotomi K."/>
            <person name="Tamaki H."/>
        </authorList>
    </citation>
    <scope>NUCLEOTIDE SEQUENCE</scope>
    <source>
        <strain evidence="10">OPF53</strain>
    </source>
</reference>
<dbReference type="PANTHER" id="PTHR43771:SF1">
    <property type="entry name" value="PHOSPHOMANNOMUTASE"/>
    <property type="match status" value="1"/>
</dbReference>
<evidence type="ECO:0000256" key="1">
    <source>
        <dbReference type="ARBA" id="ARBA00001946"/>
    </source>
</evidence>
<dbReference type="EMBL" id="BQKC01000001">
    <property type="protein sequence ID" value="GJM54553.1"/>
    <property type="molecule type" value="Genomic_DNA"/>
</dbReference>
<comment type="caution">
    <text evidence="10">The sequence shown here is derived from an EMBL/GenBank/DDBJ whole genome shotgun (WGS) entry which is preliminary data.</text>
</comment>
<dbReference type="Proteomes" id="UP001055025">
    <property type="component" value="Unassembled WGS sequence"/>
</dbReference>
<feature type="domain" description="Alpha-D-phosphohexomutase alpha/beta/alpha" evidence="9">
    <location>
        <begin position="263"/>
        <end position="364"/>
    </location>
</feature>
<evidence type="ECO:0000259" key="9">
    <source>
        <dbReference type="Pfam" id="PF02880"/>
    </source>
</evidence>
<evidence type="ECO:0000256" key="5">
    <source>
        <dbReference type="ARBA" id="ARBA00022842"/>
    </source>
</evidence>
<dbReference type="RefSeq" id="WP_265590475.1">
    <property type="nucleotide sequence ID" value="NZ_BQKC01000001.1"/>
</dbReference>
<dbReference type="Gene3D" id="3.40.120.10">
    <property type="entry name" value="Alpha-D-Glucose-1,6-Bisphosphate, subunit A, domain 3"/>
    <property type="match status" value="3"/>
</dbReference>
<dbReference type="InterPro" id="IPR036900">
    <property type="entry name" value="A-D-PHexomutase_C_sf"/>
</dbReference>
<dbReference type="Pfam" id="PF02878">
    <property type="entry name" value="PGM_PMM_I"/>
    <property type="match status" value="1"/>
</dbReference>
<evidence type="ECO:0000259" key="7">
    <source>
        <dbReference type="Pfam" id="PF02878"/>
    </source>
</evidence>
<dbReference type="GO" id="GO:0046872">
    <property type="term" value="F:metal ion binding"/>
    <property type="evidence" value="ECO:0007669"/>
    <property type="project" value="UniProtKB-KW"/>
</dbReference>
<keyword evidence="3" id="KW-0597">Phosphoprotein</keyword>
<dbReference type="PANTHER" id="PTHR43771">
    <property type="entry name" value="PHOSPHOMANNOMUTASE"/>
    <property type="match status" value="1"/>
</dbReference>
<keyword evidence="4" id="KW-0479">Metal-binding</keyword>
<evidence type="ECO:0000313" key="11">
    <source>
        <dbReference type="Proteomes" id="UP001055025"/>
    </source>
</evidence>
<dbReference type="Pfam" id="PF02879">
    <property type="entry name" value="PGM_PMM_II"/>
    <property type="match status" value="1"/>
</dbReference>
<name>A0AAV5B0Z5_9ACTN</name>
<dbReference type="GO" id="GO:0005975">
    <property type="term" value="P:carbohydrate metabolic process"/>
    <property type="evidence" value="ECO:0007669"/>
    <property type="project" value="InterPro"/>
</dbReference>
<keyword evidence="5" id="KW-0460">Magnesium</keyword>
<sequence length="462" mass="49885">MRYIRFNNDGWYARYDDGLNKTNVVRVADAAAARWADVFGGGTVHIGYDTRRHAPELAAAAAAAVGAWGLDARLSDGPCPMPALNFATRSDPSAVGALMLTADHRNADYLGIRVRNNDSSAIGRDEAGAIEDLVSQELGEAQGPFTLEESVGPFLAHMASLVDVRRIRNARLDCILDPMYGTARGHAATLLRSLGVGVVEIHGDTVDDFCGTHPEVVEPWLDDLEYMTGQTQVDFGTAIDGPSNRAAAVDGEGNLVAAPKLHALVLMHLIKNRGLSGRIVLPRFSSVVIRRVAESLGCDVTLVPPGPTWPFEEIRQGGVITTSDGLGGICVPSLDPERNAFVTMLLLVELLAYEGVSLREMAANLDRAVGSMEYGHREIRMDPGRCAVLRNLLPGTNPEGLCAKKPVSVSHADGLRVQFDDDSWLFIRPSMSEPLVRIYGEGVDRADRDELLDMAKSYVTSL</sequence>
<keyword evidence="11" id="KW-1185">Reference proteome</keyword>
<dbReference type="SUPFAM" id="SSF55957">
    <property type="entry name" value="Phosphoglucomutase, C-terminal domain"/>
    <property type="match status" value="1"/>
</dbReference>
<dbReference type="InterPro" id="IPR016055">
    <property type="entry name" value="A-D-PHexomutase_a/b/a-I/II/III"/>
</dbReference>
<comment type="similarity">
    <text evidence="2">Belongs to the phosphohexose mutase family.</text>
</comment>
<evidence type="ECO:0000313" key="10">
    <source>
        <dbReference type="EMBL" id="GJM54553.1"/>
    </source>
</evidence>
<dbReference type="InterPro" id="IPR005845">
    <property type="entry name" value="A-D-PHexomutase_a/b/a-II"/>
</dbReference>
<comment type="cofactor">
    <cofactor evidence="1">
        <name>Mg(2+)</name>
        <dbReference type="ChEBI" id="CHEBI:18420"/>
    </cofactor>
</comment>
<dbReference type="AlphaFoldDB" id="A0AAV5B0Z5"/>
<evidence type="ECO:0000256" key="6">
    <source>
        <dbReference type="ARBA" id="ARBA00023235"/>
    </source>
</evidence>
<dbReference type="SUPFAM" id="SSF53738">
    <property type="entry name" value="Phosphoglucomutase, first 3 domains"/>
    <property type="match status" value="3"/>
</dbReference>
<dbReference type="Pfam" id="PF02880">
    <property type="entry name" value="PGM_PMM_III"/>
    <property type="match status" value="1"/>
</dbReference>
<evidence type="ECO:0000259" key="8">
    <source>
        <dbReference type="Pfam" id="PF02879"/>
    </source>
</evidence>
<evidence type="ECO:0000256" key="3">
    <source>
        <dbReference type="ARBA" id="ARBA00022553"/>
    </source>
</evidence>
<organism evidence="10 11">
    <name type="scientific">Granulimonas faecalis</name>
    <dbReference type="NCBI Taxonomy" id="2894155"/>
    <lineage>
        <taxon>Bacteria</taxon>
        <taxon>Bacillati</taxon>
        <taxon>Actinomycetota</taxon>
        <taxon>Coriobacteriia</taxon>
        <taxon>Coriobacteriales</taxon>
        <taxon>Kribbibacteriaceae</taxon>
        <taxon>Granulimonas</taxon>
    </lineage>
</organism>
<feature type="domain" description="Alpha-D-phosphohexomutase alpha/beta/alpha" evidence="7">
    <location>
        <begin position="6"/>
        <end position="136"/>
    </location>
</feature>
<evidence type="ECO:0000256" key="4">
    <source>
        <dbReference type="ARBA" id="ARBA00022723"/>
    </source>
</evidence>
<accession>A0AAV5B0Z5</accession>
<dbReference type="Gene3D" id="3.30.310.50">
    <property type="entry name" value="Alpha-D-phosphohexomutase, C-terminal domain"/>
    <property type="match status" value="1"/>
</dbReference>
<dbReference type="InterPro" id="IPR005846">
    <property type="entry name" value="A-D-PHexomutase_a/b/a-III"/>
</dbReference>
<feature type="domain" description="Alpha-D-phosphohexomutase alpha/beta/alpha" evidence="8">
    <location>
        <begin position="153"/>
        <end position="253"/>
    </location>
</feature>
<keyword evidence="6" id="KW-0413">Isomerase</keyword>
<dbReference type="InterPro" id="IPR005844">
    <property type="entry name" value="A-D-PHexomutase_a/b/a-I"/>
</dbReference>
<dbReference type="GO" id="GO:0016868">
    <property type="term" value="F:intramolecular phosphotransferase activity"/>
    <property type="evidence" value="ECO:0007669"/>
    <property type="project" value="InterPro"/>
</dbReference>
<evidence type="ECO:0000256" key="2">
    <source>
        <dbReference type="ARBA" id="ARBA00010231"/>
    </source>
</evidence>
<proteinExistence type="inferred from homology"/>
<gene>
    <name evidence="10" type="ORF">ATOP_02080</name>
</gene>
<protein>
    <submittedName>
        <fullName evidence="10">Phosphoglucomutase</fullName>
    </submittedName>
</protein>